<dbReference type="EMBL" id="JBHTIS010002830">
    <property type="protein sequence ID" value="MFD1050427.1"/>
    <property type="molecule type" value="Genomic_DNA"/>
</dbReference>
<dbReference type="Gene3D" id="3.20.20.70">
    <property type="entry name" value="Aldolase class I"/>
    <property type="match status" value="1"/>
</dbReference>
<keyword evidence="12" id="KW-1185">Reference proteome</keyword>
<evidence type="ECO:0000313" key="12">
    <source>
        <dbReference type="Proteomes" id="UP001597045"/>
    </source>
</evidence>
<protein>
    <recommendedName>
        <fullName evidence="5">Delta-aminolevulinic acid dehydratase</fullName>
        <ecNumber evidence="4">4.2.1.24</ecNumber>
    </recommendedName>
    <alternativeName>
        <fullName evidence="9">Porphobilinogen synthase</fullName>
    </alternativeName>
</protein>
<evidence type="ECO:0000256" key="1">
    <source>
        <dbReference type="ARBA" id="ARBA00004694"/>
    </source>
</evidence>
<comment type="pathway">
    <text evidence="1">Porphyrin-containing compound metabolism; protoporphyrin-IX biosynthesis; coproporphyrinogen-III from 5-aminolevulinate: step 1/4.</text>
</comment>
<gene>
    <name evidence="11" type="ORF">ACFQ1S_35325</name>
</gene>
<name>A0ABW3MJS8_9PSEU</name>
<dbReference type="InterPro" id="IPR013785">
    <property type="entry name" value="Aldolase_TIM"/>
</dbReference>
<evidence type="ECO:0000256" key="7">
    <source>
        <dbReference type="ARBA" id="ARBA00023239"/>
    </source>
</evidence>
<dbReference type="Pfam" id="PF00490">
    <property type="entry name" value="ALAD"/>
    <property type="match status" value="1"/>
</dbReference>
<evidence type="ECO:0000256" key="10">
    <source>
        <dbReference type="ARBA" id="ARBA00047651"/>
    </source>
</evidence>
<reference evidence="12" key="1">
    <citation type="journal article" date="2019" name="Int. J. Syst. Evol. Microbiol.">
        <title>The Global Catalogue of Microorganisms (GCM) 10K type strain sequencing project: providing services to taxonomists for standard genome sequencing and annotation.</title>
        <authorList>
            <consortium name="The Broad Institute Genomics Platform"/>
            <consortium name="The Broad Institute Genome Sequencing Center for Infectious Disease"/>
            <person name="Wu L."/>
            <person name="Ma J."/>
        </authorList>
    </citation>
    <scope>NUCLEOTIDE SEQUENCE [LARGE SCALE GENOMIC DNA]</scope>
    <source>
        <strain evidence="12">JCM 31486</strain>
    </source>
</reference>
<evidence type="ECO:0000256" key="6">
    <source>
        <dbReference type="ARBA" id="ARBA00023133"/>
    </source>
</evidence>
<keyword evidence="8" id="KW-0627">Porphyrin biosynthesis</keyword>
<comment type="similarity">
    <text evidence="2">Belongs to the ALAD family.</text>
</comment>
<dbReference type="EC" id="4.2.1.24" evidence="4"/>
<evidence type="ECO:0000256" key="5">
    <source>
        <dbReference type="ARBA" id="ARBA00020771"/>
    </source>
</evidence>
<evidence type="ECO:0000256" key="4">
    <source>
        <dbReference type="ARBA" id="ARBA00012053"/>
    </source>
</evidence>
<dbReference type="SUPFAM" id="SSF51569">
    <property type="entry name" value="Aldolase"/>
    <property type="match status" value="1"/>
</dbReference>
<organism evidence="11 12">
    <name type="scientific">Kibdelosporangium lantanae</name>
    <dbReference type="NCBI Taxonomy" id="1497396"/>
    <lineage>
        <taxon>Bacteria</taxon>
        <taxon>Bacillati</taxon>
        <taxon>Actinomycetota</taxon>
        <taxon>Actinomycetes</taxon>
        <taxon>Pseudonocardiales</taxon>
        <taxon>Pseudonocardiaceae</taxon>
        <taxon>Kibdelosporangium</taxon>
    </lineage>
</organism>
<sequence length="35" mass="3952">IDRDRAIMETLTSIRRAGADMVLTYWAVEVAGWLA</sequence>
<evidence type="ECO:0000256" key="9">
    <source>
        <dbReference type="ARBA" id="ARBA00032837"/>
    </source>
</evidence>
<keyword evidence="6" id="KW-0350">Heme biosynthesis</keyword>
<comment type="caution">
    <text evidence="11">The sequence shown here is derived from an EMBL/GenBank/DDBJ whole genome shotgun (WGS) entry which is preliminary data.</text>
</comment>
<evidence type="ECO:0000256" key="8">
    <source>
        <dbReference type="ARBA" id="ARBA00023244"/>
    </source>
</evidence>
<keyword evidence="7" id="KW-0456">Lyase</keyword>
<evidence type="ECO:0000256" key="3">
    <source>
        <dbReference type="ARBA" id="ARBA00011823"/>
    </source>
</evidence>
<comment type="subunit">
    <text evidence="3">Homooctamer.</text>
</comment>
<evidence type="ECO:0000313" key="11">
    <source>
        <dbReference type="EMBL" id="MFD1050427.1"/>
    </source>
</evidence>
<dbReference type="InterPro" id="IPR001731">
    <property type="entry name" value="ALAD"/>
</dbReference>
<accession>A0ABW3MJS8</accession>
<proteinExistence type="inferred from homology"/>
<evidence type="ECO:0000256" key="2">
    <source>
        <dbReference type="ARBA" id="ARBA00008055"/>
    </source>
</evidence>
<feature type="non-terminal residue" evidence="11">
    <location>
        <position position="1"/>
    </location>
</feature>
<dbReference type="Proteomes" id="UP001597045">
    <property type="component" value="Unassembled WGS sequence"/>
</dbReference>
<comment type="catalytic activity">
    <reaction evidence="10">
        <text>2 5-aminolevulinate = porphobilinogen + 2 H2O + H(+)</text>
        <dbReference type="Rhea" id="RHEA:24064"/>
        <dbReference type="ChEBI" id="CHEBI:15377"/>
        <dbReference type="ChEBI" id="CHEBI:15378"/>
        <dbReference type="ChEBI" id="CHEBI:58126"/>
        <dbReference type="ChEBI" id="CHEBI:356416"/>
        <dbReference type="EC" id="4.2.1.24"/>
    </reaction>
</comment>